<proteinExistence type="predicted"/>
<dbReference type="AlphaFoldDB" id="A0A1H9KY03"/>
<sequence length="172" mass="19430">MKVFKSTVKTEVIYDDKLANKYVVKKEWDKSKKPILIIMKNAGDANEIVQDQTTMYVINNLAKLDYGSVSIMNLFPTIAGANTNDSAIENLKYIQEEVQRVEDVIIAAGTGIESNKEALKRLHMIVAILLDKKVNILHIESSKGRRGFHPLYPAVKNDWILVPYNEPITVNV</sequence>
<dbReference type="EMBL" id="FOEL01000010">
    <property type="protein sequence ID" value="SER04040.1"/>
    <property type="molecule type" value="Genomic_DNA"/>
</dbReference>
<evidence type="ECO:0000313" key="2">
    <source>
        <dbReference type="Proteomes" id="UP000199410"/>
    </source>
</evidence>
<name>A0A1H9KY03_9BACI</name>
<dbReference type="RefSeq" id="WP_089986453.1">
    <property type="nucleotide sequence ID" value="NZ_FMVP01000010.1"/>
</dbReference>
<evidence type="ECO:0000313" key="1">
    <source>
        <dbReference type="EMBL" id="SER04040.1"/>
    </source>
</evidence>
<reference evidence="1 2" key="1">
    <citation type="submission" date="2016-10" db="EMBL/GenBank/DDBJ databases">
        <authorList>
            <person name="Varghese N."/>
            <person name="Submissions S."/>
        </authorList>
    </citation>
    <scope>NUCLEOTIDE SEQUENCE [LARGE SCALE GENOMIC DNA]</scope>
    <source>
        <strain evidence="1 2">TC-13</strain>
    </source>
</reference>
<organism evidence="1 2">
    <name type="scientific">Lysinibacillus fusiformis</name>
    <dbReference type="NCBI Taxonomy" id="28031"/>
    <lineage>
        <taxon>Bacteria</taxon>
        <taxon>Bacillati</taxon>
        <taxon>Bacillota</taxon>
        <taxon>Bacilli</taxon>
        <taxon>Bacillales</taxon>
        <taxon>Bacillaceae</taxon>
        <taxon>Lysinibacillus</taxon>
    </lineage>
</organism>
<comment type="caution">
    <text evidence="1">The sequence shown here is derived from an EMBL/GenBank/DDBJ whole genome shotgun (WGS) entry which is preliminary data.</text>
</comment>
<dbReference type="Proteomes" id="UP000199410">
    <property type="component" value="Unassembled WGS sequence"/>
</dbReference>
<protein>
    <recommendedName>
        <fullName evidence="3">DUF1643 domain-containing protein</fullName>
    </recommendedName>
</protein>
<accession>A0A1H9KY03</accession>
<evidence type="ECO:0008006" key="3">
    <source>
        <dbReference type="Google" id="ProtNLM"/>
    </source>
</evidence>
<gene>
    <name evidence="1" type="ORF">SAMN02787113_02877</name>
</gene>
<dbReference type="InterPro" id="IPR012441">
    <property type="entry name" value="DUF1643"/>
</dbReference>
<dbReference type="Pfam" id="PF07799">
    <property type="entry name" value="DUF1643"/>
    <property type="match status" value="1"/>
</dbReference>